<evidence type="ECO:0000256" key="6">
    <source>
        <dbReference type="SAM" id="MobiDB-lite"/>
    </source>
</evidence>
<dbReference type="Pfam" id="PF00645">
    <property type="entry name" value="zf-PARP"/>
    <property type="match status" value="2"/>
</dbReference>
<evidence type="ECO:0000256" key="5">
    <source>
        <dbReference type="ARBA" id="ARBA00023242"/>
    </source>
</evidence>
<feature type="domain" description="PARP-type" evidence="7">
    <location>
        <begin position="14"/>
        <end position="103"/>
    </location>
</feature>
<dbReference type="SUPFAM" id="SSF57716">
    <property type="entry name" value="Glucocorticoid receptor-like (DNA-binding domain)"/>
    <property type="match status" value="2"/>
</dbReference>
<dbReference type="SMART" id="SM01336">
    <property type="entry name" value="zf-PARP"/>
    <property type="match status" value="2"/>
</dbReference>
<keyword evidence="5" id="KW-0539">Nucleus</keyword>
<accession>A0A1Y1YFB1</accession>
<evidence type="ECO:0000256" key="2">
    <source>
        <dbReference type="ARBA" id="ARBA00022723"/>
    </source>
</evidence>
<evidence type="ECO:0000259" key="7">
    <source>
        <dbReference type="PROSITE" id="PS50064"/>
    </source>
</evidence>
<evidence type="ECO:0000313" key="9">
    <source>
        <dbReference type="Proteomes" id="UP000193144"/>
    </source>
</evidence>
<dbReference type="Gene3D" id="3.30.1740.10">
    <property type="entry name" value="Zinc finger, PARP-type"/>
    <property type="match status" value="2"/>
</dbReference>
<dbReference type="PROSITE" id="PS50064">
    <property type="entry name" value="ZF_PARP_2"/>
    <property type="match status" value="1"/>
</dbReference>
<reference evidence="8 9" key="1">
    <citation type="submission" date="2016-07" db="EMBL/GenBank/DDBJ databases">
        <title>Pervasive Adenine N6-methylation of Active Genes in Fungi.</title>
        <authorList>
            <consortium name="DOE Joint Genome Institute"/>
            <person name="Mondo S.J."/>
            <person name="Dannebaum R.O."/>
            <person name="Kuo R.C."/>
            <person name="Labutti K."/>
            <person name="Haridas S."/>
            <person name="Kuo A."/>
            <person name="Salamov A."/>
            <person name="Ahrendt S.R."/>
            <person name="Lipzen A."/>
            <person name="Sullivan W."/>
            <person name="Andreopoulos W.B."/>
            <person name="Clum A."/>
            <person name="Lindquist E."/>
            <person name="Daum C."/>
            <person name="Ramamoorthy G.K."/>
            <person name="Gryganskyi A."/>
            <person name="Culley D."/>
            <person name="Magnuson J.K."/>
            <person name="James T.Y."/>
            <person name="O'Malley M.A."/>
            <person name="Stajich J.E."/>
            <person name="Spatafora J.W."/>
            <person name="Visel A."/>
            <person name="Grigoriev I.V."/>
        </authorList>
    </citation>
    <scope>NUCLEOTIDE SEQUENCE [LARGE SCALE GENOMIC DNA]</scope>
    <source>
        <strain evidence="8 9">CBS 115471</strain>
    </source>
</reference>
<comment type="caution">
    <text evidence="8">The sequence shown here is derived from an EMBL/GenBank/DDBJ whole genome shotgun (WGS) entry which is preliminary data.</text>
</comment>
<dbReference type="OrthoDB" id="429950at2759"/>
<dbReference type="InterPro" id="IPR036957">
    <property type="entry name" value="Znf_PARP_sf"/>
</dbReference>
<dbReference type="GO" id="GO:0003677">
    <property type="term" value="F:DNA binding"/>
    <property type="evidence" value="ECO:0007669"/>
    <property type="project" value="InterPro"/>
</dbReference>
<comment type="subcellular location">
    <subcellularLocation>
        <location evidence="1">Nucleus</location>
    </subcellularLocation>
</comment>
<sequence>MATEEIPKFRLEHSVSDKAGCQQAACKREKVKVPKGELRLGLHQWHEMAQEEITVWRHWRCVPPTQLKGVILLAGEIPENVPGFSCISPESQEEIRLAFEAGKIVNKDFSDIRKDLVKGPTYVKFEEITDAVGYKVEVTTRAAAKCRGAVCKPAGIKIAKGELRLGIATLWGEHESWCYKHWKCATPYDLQEVKTRMDEDSFEGLNSLPEQYKTVVMDSIEQGKATEPTVLENVAPKAKRAKKFKPTNNGFEHFFDEEDEEVKKANSQFDENAVKPETASAAPVKQPKGRKKRVVEEVDTVRAEVAPSKKKRGRPKKTPEAGSATSAYISS</sequence>
<keyword evidence="4" id="KW-0862">Zinc</keyword>
<evidence type="ECO:0000313" key="8">
    <source>
        <dbReference type="EMBL" id="ORX96593.1"/>
    </source>
</evidence>
<evidence type="ECO:0000256" key="4">
    <source>
        <dbReference type="ARBA" id="ARBA00022833"/>
    </source>
</evidence>
<proteinExistence type="predicted"/>
<keyword evidence="3" id="KW-0863">Zinc-finger</keyword>
<dbReference type="STRING" id="1231657.A0A1Y1YFB1"/>
<keyword evidence="9" id="KW-1185">Reference proteome</keyword>
<dbReference type="GO" id="GO:0005634">
    <property type="term" value="C:nucleus"/>
    <property type="evidence" value="ECO:0007669"/>
    <property type="project" value="UniProtKB-SubCell"/>
</dbReference>
<organism evidence="8 9">
    <name type="scientific">Clohesyomyces aquaticus</name>
    <dbReference type="NCBI Taxonomy" id="1231657"/>
    <lineage>
        <taxon>Eukaryota</taxon>
        <taxon>Fungi</taxon>
        <taxon>Dikarya</taxon>
        <taxon>Ascomycota</taxon>
        <taxon>Pezizomycotina</taxon>
        <taxon>Dothideomycetes</taxon>
        <taxon>Pleosporomycetidae</taxon>
        <taxon>Pleosporales</taxon>
        <taxon>Lindgomycetaceae</taxon>
        <taxon>Clohesyomyces</taxon>
    </lineage>
</organism>
<feature type="region of interest" description="Disordered" evidence="6">
    <location>
        <begin position="263"/>
        <end position="331"/>
    </location>
</feature>
<dbReference type="Proteomes" id="UP000193144">
    <property type="component" value="Unassembled WGS sequence"/>
</dbReference>
<protein>
    <recommendedName>
        <fullName evidence="7">PARP-type domain-containing protein</fullName>
    </recommendedName>
</protein>
<dbReference type="EMBL" id="MCFA01000252">
    <property type="protein sequence ID" value="ORX96593.1"/>
    <property type="molecule type" value="Genomic_DNA"/>
</dbReference>
<dbReference type="AlphaFoldDB" id="A0A1Y1YFB1"/>
<name>A0A1Y1YFB1_9PLEO</name>
<dbReference type="InterPro" id="IPR001510">
    <property type="entry name" value="Znf_PARP"/>
</dbReference>
<evidence type="ECO:0000256" key="3">
    <source>
        <dbReference type="ARBA" id="ARBA00022771"/>
    </source>
</evidence>
<dbReference type="GO" id="GO:0008270">
    <property type="term" value="F:zinc ion binding"/>
    <property type="evidence" value="ECO:0007669"/>
    <property type="project" value="UniProtKB-KW"/>
</dbReference>
<gene>
    <name evidence="8" type="ORF">BCR34DRAFT_607580</name>
</gene>
<keyword evidence="2" id="KW-0479">Metal-binding</keyword>
<evidence type="ECO:0000256" key="1">
    <source>
        <dbReference type="ARBA" id="ARBA00004123"/>
    </source>
</evidence>